<dbReference type="Proteomes" id="UP001501496">
    <property type="component" value="Unassembled WGS sequence"/>
</dbReference>
<dbReference type="EMBL" id="BAABCA010000003">
    <property type="protein sequence ID" value="GAA4234669.1"/>
    <property type="molecule type" value="Genomic_DNA"/>
</dbReference>
<proteinExistence type="predicted"/>
<gene>
    <name evidence="1" type="ORF">GCM10022291_14650</name>
</gene>
<reference evidence="2" key="1">
    <citation type="journal article" date="2019" name="Int. J. Syst. Evol. Microbiol.">
        <title>The Global Catalogue of Microorganisms (GCM) 10K type strain sequencing project: providing services to taxonomists for standard genome sequencing and annotation.</title>
        <authorList>
            <consortium name="The Broad Institute Genomics Platform"/>
            <consortium name="The Broad Institute Genome Sequencing Center for Infectious Disease"/>
            <person name="Wu L."/>
            <person name="Ma J."/>
        </authorList>
    </citation>
    <scope>NUCLEOTIDE SEQUENCE [LARGE SCALE GENOMIC DNA]</scope>
    <source>
        <strain evidence="2">JCM 17630</strain>
    </source>
</reference>
<comment type="caution">
    <text evidence="1">The sequence shown here is derived from an EMBL/GenBank/DDBJ whole genome shotgun (WGS) entry which is preliminary data.</text>
</comment>
<evidence type="ECO:0008006" key="3">
    <source>
        <dbReference type="Google" id="ProtNLM"/>
    </source>
</evidence>
<name>A0ABP8C7D4_9FLAO</name>
<organism evidence="1 2">
    <name type="scientific">Postechiella marina</name>
    <dbReference type="NCBI Taxonomy" id="943941"/>
    <lineage>
        <taxon>Bacteria</taxon>
        <taxon>Pseudomonadati</taxon>
        <taxon>Bacteroidota</taxon>
        <taxon>Flavobacteriia</taxon>
        <taxon>Flavobacteriales</taxon>
        <taxon>Flavobacteriaceae</taxon>
        <taxon>Postechiella</taxon>
    </lineage>
</organism>
<keyword evidence="2" id="KW-1185">Reference proteome</keyword>
<dbReference type="PANTHER" id="PTHR43610">
    <property type="entry name" value="BLL6696 PROTEIN"/>
    <property type="match status" value="1"/>
</dbReference>
<accession>A0ABP8C7D4</accession>
<dbReference type="InterPro" id="IPR016181">
    <property type="entry name" value="Acyl_CoA_acyltransferase"/>
</dbReference>
<sequence>MNSLKLEHTWYGMSFRGVGLNKQCEYLLFEFAFETIKVGRIGFDAYADNQISISALKSVGCKNKGVLRSIFPAIDGKGITDAILMSILKQEWIEYVKIELQNKLNTKLKIN</sequence>
<dbReference type="RefSeq" id="WP_344787494.1">
    <property type="nucleotide sequence ID" value="NZ_BAABCA010000003.1"/>
</dbReference>
<dbReference type="SUPFAM" id="SSF55729">
    <property type="entry name" value="Acyl-CoA N-acyltransferases (Nat)"/>
    <property type="match status" value="1"/>
</dbReference>
<evidence type="ECO:0000313" key="2">
    <source>
        <dbReference type="Proteomes" id="UP001501496"/>
    </source>
</evidence>
<evidence type="ECO:0000313" key="1">
    <source>
        <dbReference type="EMBL" id="GAA4234669.1"/>
    </source>
</evidence>
<dbReference type="PANTHER" id="PTHR43610:SF1">
    <property type="entry name" value="N-ACETYLTRANSFERASE DOMAIN-CONTAINING PROTEIN"/>
    <property type="match status" value="1"/>
</dbReference>
<dbReference type="Gene3D" id="3.40.630.30">
    <property type="match status" value="1"/>
</dbReference>
<protein>
    <recommendedName>
        <fullName evidence="3">N-acetyltransferase domain-containing protein</fullName>
    </recommendedName>
</protein>